<keyword evidence="6" id="KW-0460">Magnesium</keyword>
<keyword evidence="6" id="KW-0479">Metal-binding</keyword>
<dbReference type="GO" id="GO:0009401">
    <property type="term" value="P:phosphoenolpyruvate-dependent sugar phosphotransferase system"/>
    <property type="evidence" value="ECO:0007669"/>
    <property type="project" value="UniProtKB-KW"/>
</dbReference>
<dbReference type="PIRSF" id="PIRSF000699">
    <property type="entry name" value="PTS_IILac_III"/>
    <property type="match status" value="1"/>
</dbReference>
<dbReference type="PANTHER" id="PTHR34382">
    <property type="entry name" value="PTS SYSTEM N,N'-DIACETYLCHITOBIOSE-SPECIFIC EIIA COMPONENT"/>
    <property type="match status" value="1"/>
</dbReference>
<evidence type="ECO:0000256" key="5">
    <source>
        <dbReference type="PIRSR" id="PIRSR000699-1"/>
    </source>
</evidence>
<dbReference type="GO" id="GO:0046872">
    <property type="term" value="F:metal ion binding"/>
    <property type="evidence" value="ECO:0007669"/>
    <property type="project" value="UniProtKB-KW"/>
</dbReference>
<dbReference type="InterPro" id="IPR003188">
    <property type="entry name" value="PTS_IIA_lac/cel"/>
</dbReference>
<dbReference type="EMBL" id="PZZP01000001">
    <property type="protein sequence ID" value="PTM57890.1"/>
    <property type="molecule type" value="Genomic_DNA"/>
</dbReference>
<name>A0A2T4Z7L9_9BACL</name>
<reference evidence="8 9" key="1">
    <citation type="submission" date="2018-04" db="EMBL/GenBank/DDBJ databases">
        <title>Genomic Encyclopedia of Archaeal and Bacterial Type Strains, Phase II (KMG-II): from individual species to whole genera.</title>
        <authorList>
            <person name="Goeker M."/>
        </authorList>
    </citation>
    <scope>NUCLEOTIDE SEQUENCE [LARGE SCALE GENOMIC DNA]</scope>
    <source>
        <strain evidence="8 9">DSM 45169</strain>
    </source>
</reference>
<evidence type="ECO:0000256" key="4">
    <source>
        <dbReference type="ARBA" id="ARBA00022683"/>
    </source>
</evidence>
<organism evidence="8 9">
    <name type="scientific">Desmospora activa DSM 45169</name>
    <dbReference type="NCBI Taxonomy" id="1121389"/>
    <lineage>
        <taxon>Bacteria</taxon>
        <taxon>Bacillati</taxon>
        <taxon>Bacillota</taxon>
        <taxon>Bacilli</taxon>
        <taxon>Bacillales</taxon>
        <taxon>Thermoactinomycetaceae</taxon>
        <taxon>Desmospora</taxon>
    </lineage>
</organism>
<keyword evidence="9" id="KW-1185">Reference proteome</keyword>
<dbReference type="PANTHER" id="PTHR34382:SF7">
    <property type="entry name" value="PTS SYSTEM N,N'-DIACETYLCHITOBIOSE-SPECIFIC EIIA COMPONENT"/>
    <property type="match status" value="1"/>
</dbReference>
<feature type="binding site" evidence="6">
    <location>
        <position position="79"/>
    </location>
    <ligand>
        <name>Mg(2+)</name>
        <dbReference type="ChEBI" id="CHEBI:18420"/>
        <note>ligand shared between all trimeric partners</note>
    </ligand>
</feature>
<proteinExistence type="predicted"/>
<evidence type="ECO:0000313" key="8">
    <source>
        <dbReference type="EMBL" id="PTM57890.1"/>
    </source>
</evidence>
<feature type="modified residue" description="Phosphohistidine; by HPr" evidence="7">
    <location>
        <position position="76"/>
    </location>
</feature>
<feature type="active site" description="Tele-phosphohistidine intermediate" evidence="5">
    <location>
        <position position="76"/>
    </location>
</feature>
<dbReference type="GO" id="GO:0016740">
    <property type="term" value="F:transferase activity"/>
    <property type="evidence" value="ECO:0007669"/>
    <property type="project" value="UniProtKB-KW"/>
</dbReference>
<evidence type="ECO:0000256" key="1">
    <source>
        <dbReference type="ARBA" id="ARBA00022448"/>
    </source>
</evidence>
<sequence>MDAMEGIMFQLILHGGNGKSFAMEAIAEAKTGHMSAAREKLRQAGEELHKAHQLHANLIQQEAGGEQTTVTLLMVHAQDHLMNALTVKDLASEMVDLYERIMVDGGIKA</sequence>
<keyword evidence="1" id="KW-0813">Transport</keyword>
<dbReference type="InterPro" id="IPR036542">
    <property type="entry name" value="PTS_IIA_lac/cel_sf"/>
</dbReference>
<dbReference type="SUPFAM" id="SSF46973">
    <property type="entry name" value="Enzyme IIa from lactose specific PTS, IIa-lac"/>
    <property type="match status" value="1"/>
</dbReference>
<evidence type="ECO:0000256" key="6">
    <source>
        <dbReference type="PIRSR" id="PIRSR000699-2"/>
    </source>
</evidence>
<evidence type="ECO:0000256" key="3">
    <source>
        <dbReference type="ARBA" id="ARBA00022679"/>
    </source>
</evidence>
<evidence type="ECO:0000256" key="7">
    <source>
        <dbReference type="PROSITE-ProRule" id="PRU00418"/>
    </source>
</evidence>
<dbReference type="AlphaFoldDB" id="A0A2T4Z7L9"/>
<keyword evidence="3" id="KW-0808">Transferase</keyword>
<keyword evidence="4" id="KW-0598">Phosphotransferase system</keyword>
<gene>
    <name evidence="8" type="ORF">C8J48_0455</name>
</gene>
<keyword evidence="2" id="KW-0762">Sugar transport</keyword>
<evidence type="ECO:0000313" key="9">
    <source>
        <dbReference type="Proteomes" id="UP000241639"/>
    </source>
</evidence>
<dbReference type="OrthoDB" id="350602at2"/>
<accession>A0A2T4Z7L9</accession>
<dbReference type="RefSeq" id="WP_107724757.1">
    <property type="nucleotide sequence ID" value="NZ_PZZP01000001.1"/>
</dbReference>
<dbReference type="CDD" id="cd00215">
    <property type="entry name" value="PTS_IIA_lac"/>
    <property type="match status" value="1"/>
</dbReference>
<dbReference type="Proteomes" id="UP000241639">
    <property type="component" value="Unassembled WGS sequence"/>
</dbReference>
<dbReference type="PROSITE" id="PS51095">
    <property type="entry name" value="PTS_EIIA_TYPE_3"/>
    <property type="match status" value="1"/>
</dbReference>
<dbReference type="Pfam" id="PF02255">
    <property type="entry name" value="PTS_IIA"/>
    <property type="match status" value="1"/>
</dbReference>
<comment type="cofactor">
    <cofactor evidence="6">
        <name>Mg(2+)</name>
        <dbReference type="ChEBI" id="CHEBI:18420"/>
    </cofactor>
    <text evidence="6">Binds 1 Mg(2+) ion per trimer.</text>
</comment>
<comment type="caution">
    <text evidence="8">The sequence shown here is derived from an EMBL/GenBank/DDBJ whole genome shotgun (WGS) entry which is preliminary data.</text>
</comment>
<evidence type="ECO:0000256" key="2">
    <source>
        <dbReference type="ARBA" id="ARBA00022597"/>
    </source>
</evidence>
<dbReference type="Gene3D" id="1.20.58.80">
    <property type="entry name" value="Phosphotransferase system, lactose/cellobiose-type IIA subunit"/>
    <property type="match status" value="1"/>
</dbReference>
<protein>
    <submittedName>
        <fullName evidence="8">PTS system lichenan oligosaccharide-specific IIA component (Lac family)</fullName>
    </submittedName>
</protein>